<gene>
    <name evidence="2" type="ORF">CB5_LOCUS19694</name>
</gene>
<feature type="transmembrane region" description="Helical" evidence="1">
    <location>
        <begin position="169"/>
        <end position="194"/>
    </location>
</feature>
<protein>
    <submittedName>
        <fullName evidence="2">Uncharacterized protein</fullName>
    </submittedName>
</protein>
<dbReference type="AlphaFoldDB" id="A0A6V7Q0E8"/>
<sequence length="273" mass="30402">MIKDPPYSQCKGRRKPQGLKPLIEKKAKIPRTCKACGKKVHNIKTCKEAGRGSVSVVLDAVPELESLLENFSVDRRCFGSFSVQEHRNVTRLDSLEPRLRDESIGSLLARFGEADFRDAVSQVPASTFRILARSLRRSVGIQRNLGHWIRDFETKLQNPCLLNLDKVSLVVFNAFFAAVFWADFVILSVIGFTSSQQENRGLRRTSEGSFWIRATFFAARSCLRVGLALHGLVIVEVAGQSQRGRDGCIHSPGDGYAYSPDWIGSDLTFPTVG</sequence>
<keyword evidence="1" id="KW-0472">Membrane</keyword>
<dbReference type="EMBL" id="LR862131">
    <property type="protein sequence ID" value="CAD1836483.1"/>
    <property type="molecule type" value="Genomic_DNA"/>
</dbReference>
<reference evidence="2" key="1">
    <citation type="submission" date="2020-07" db="EMBL/GenBank/DDBJ databases">
        <authorList>
            <person name="Lin J."/>
        </authorList>
    </citation>
    <scope>NUCLEOTIDE SEQUENCE</scope>
</reference>
<keyword evidence="1" id="KW-0812">Transmembrane</keyword>
<organism evidence="2">
    <name type="scientific">Ananas comosus var. bracteatus</name>
    <name type="common">red pineapple</name>
    <dbReference type="NCBI Taxonomy" id="296719"/>
    <lineage>
        <taxon>Eukaryota</taxon>
        <taxon>Viridiplantae</taxon>
        <taxon>Streptophyta</taxon>
        <taxon>Embryophyta</taxon>
        <taxon>Tracheophyta</taxon>
        <taxon>Spermatophyta</taxon>
        <taxon>Magnoliopsida</taxon>
        <taxon>Liliopsida</taxon>
        <taxon>Poales</taxon>
        <taxon>Bromeliaceae</taxon>
        <taxon>Bromelioideae</taxon>
        <taxon>Ananas</taxon>
    </lineage>
</organism>
<evidence type="ECO:0000313" key="2">
    <source>
        <dbReference type="EMBL" id="CAD1836483.1"/>
    </source>
</evidence>
<proteinExistence type="predicted"/>
<evidence type="ECO:0000256" key="1">
    <source>
        <dbReference type="SAM" id="Phobius"/>
    </source>
</evidence>
<keyword evidence="1" id="KW-1133">Transmembrane helix</keyword>
<accession>A0A6V7Q0E8</accession>
<name>A0A6V7Q0E8_ANACO</name>